<dbReference type="InterPro" id="IPR009057">
    <property type="entry name" value="Homeodomain-like_sf"/>
</dbReference>
<feature type="transmembrane region" description="Helical" evidence="4">
    <location>
        <begin position="281"/>
        <end position="305"/>
    </location>
</feature>
<evidence type="ECO:0000259" key="5">
    <source>
        <dbReference type="PROSITE" id="PS01124"/>
    </source>
</evidence>
<evidence type="ECO:0000256" key="2">
    <source>
        <dbReference type="ARBA" id="ARBA00023125"/>
    </source>
</evidence>
<keyword evidence="4" id="KW-0472">Membrane</keyword>
<evidence type="ECO:0000256" key="1">
    <source>
        <dbReference type="ARBA" id="ARBA00023015"/>
    </source>
</evidence>
<dbReference type="EMBL" id="PRLG01000029">
    <property type="protein sequence ID" value="PYY26239.1"/>
    <property type="molecule type" value="Genomic_DNA"/>
</dbReference>
<dbReference type="GO" id="GO:0043565">
    <property type="term" value="F:sequence-specific DNA binding"/>
    <property type="evidence" value="ECO:0007669"/>
    <property type="project" value="InterPro"/>
</dbReference>
<dbReference type="OrthoDB" id="1975037at2"/>
<feature type="transmembrane region" description="Helical" evidence="4">
    <location>
        <begin position="7"/>
        <end position="31"/>
    </location>
</feature>
<protein>
    <submittedName>
        <fullName evidence="6">AraC family transcriptional regulator</fullName>
    </submittedName>
</protein>
<reference evidence="6 7" key="1">
    <citation type="submission" date="2018-01" db="EMBL/GenBank/DDBJ databases">
        <title>Genome sequence of the PGP bacterium Paenibacillus illinoisensis E3.</title>
        <authorList>
            <person name="Rolli E."/>
            <person name="Marasco R."/>
            <person name="Bessem C."/>
            <person name="Michoud G."/>
            <person name="Gaiarsa S."/>
            <person name="Borin S."/>
            <person name="Daffonchio D."/>
        </authorList>
    </citation>
    <scope>NUCLEOTIDE SEQUENCE [LARGE SCALE GENOMIC DNA]</scope>
    <source>
        <strain evidence="6 7">E3</strain>
    </source>
</reference>
<dbReference type="InterPro" id="IPR018060">
    <property type="entry name" value="HTH_AraC"/>
</dbReference>
<proteinExistence type="predicted"/>
<dbReference type="AlphaFoldDB" id="A0A2W0C786"/>
<keyword evidence="4" id="KW-1133">Transmembrane helix</keyword>
<keyword evidence="4" id="KW-0812">Transmembrane</keyword>
<organism evidence="6 7">
    <name type="scientific">Paenibacillus illinoisensis</name>
    <dbReference type="NCBI Taxonomy" id="59845"/>
    <lineage>
        <taxon>Bacteria</taxon>
        <taxon>Bacillati</taxon>
        <taxon>Bacillota</taxon>
        <taxon>Bacilli</taxon>
        <taxon>Bacillales</taxon>
        <taxon>Paenibacillaceae</taxon>
        <taxon>Paenibacillus</taxon>
    </lineage>
</organism>
<keyword evidence="1" id="KW-0805">Transcription regulation</keyword>
<dbReference type="Gene3D" id="1.10.10.60">
    <property type="entry name" value="Homeodomain-like"/>
    <property type="match status" value="2"/>
</dbReference>
<accession>A0A2W0C786</accession>
<dbReference type="GO" id="GO:0003700">
    <property type="term" value="F:DNA-binding transcription factor activity"/>
    <property type="evidence" value="ECO:0007669"/>
    <property type="project" value="InterPro"/>
</dbReference>
<dbReference type="PANTHER" id="PTHR43280">
    <property type="entry name" value="ARAC-FAMILY TRANSCRIPTIONAL REGULATOR"/>
    <property type="match status" value="1"/>
</dbReference>
<evidence type="ECO:0000256" key="4">
    <source>
        <dbReference type="SAM" id="Phobius"/>
    </source>
</evidence>
<name>A0A2W0C786_9BACL</name>
<evidence type="ECO:0000313" key="7">
    <source>
        <dbReference type="Proteomes" id="UP000247459"/>
    </source>
</evidence>
<dbReference type="PANTHER" id="PTHR43280:SF10">
    <property type="entry name" value="REGULATORY PROTEIN POCR"/>
    <property type="match status" value="1"/>
</dbReference>
<keyword evidence="2" id="KW-0238">DNA-binding</keyword>
<comment type="caution">
    <text evidence="6">The sequence shown here is derived from an EMBL/GenBank/DDBJ whole genome shotgun (WGS) entry which is preliminary data.</text>
</comment>
<gene>
    <name evidence="6" type="ORF">PIL02S_05629</name>
</gene>
<dbReference type="SMART" id="SM00342">
    <property type="entry name" value="HTH_ARAC"/>
    <property type="match status" value="1"/>
</dbReference>
<evidence type="ECO:0000256" key="3">
    <source>
        <dbReference type="ARBA" id="ARBA00023163"/>
    </source>
</evidence>
<dbReference type="SUPFAM" id="SSF46689">
    <property type="entry name" value="Homeodomain-like"/>
    <property type="match status" value="2"/>
</dbReference>
<dbReference type="Proteomes" id="UP000247459">
    <property type="component" value="Unassembled WGS sequence"/>
</dbReference>
<evidence type="ECO:0000313" key="6">
    <source>
        <dbReference type="EMBL" id="PYY26239.1"/>
    </source>
</evidence>
<keyword evidence="3" id="KW-0804">Transcription</keyword>
<feature type="domain" description="HTH araC/xylS-type" evidence="5">
    <location>
        <begin position="645"/>
        <end position="743"/>
    </location>
</feature>
<dbReference type="RefSeq" id="WP_110822273.1">
    <property type="nucleotide sequence ID" value="NZ_PRLG01000029.1"/>
</dbReference>
<dbReference type="Pfam" id="PF12833">
    <property type="entry name" value="HTH_18"/>
    <property type="match status" value="1"/>
</dbReference>
<dbReference type="PROSITE" id="PS01124">
    <property type="entry name" value="HTH_ARAC_FAMILY_2"/>
    <property type="match status" value="1"/>
</dbReference>
<sequence length="747" mass="85416">MRKSRTFYNIFIPVLLLSVGIVIGFGSYIYISTTNSVVDRVADGQQSLISQIRNTLEQKIQTIEYAFATYSTTPSFRSVINSPMTEQEFEAYRELRSQLGYIATMGLEGVQYTLVSLQQKWSLSNGTVFRLTSEETEEFQNQFAKQEGSGLYWTKTADGIRLLQGLPAHSKKKQAVALSDLSLQTLNRSLLVKPNTSIYILNRQGEPLYTTRSDQEELSNQQMKLISERTVKQAQTGQLELPGTAGDKIIALYARSDYNSWTYVTLLDPKEVSGALMPIRIGLFVMGIVIMALMVIITYMISIYLTKPFRKIQKSLADASKPMVKDEVDWIIQSIDSIVSEKKDLEQLIQLEKPKLESQFVLNLLQNRLTREEVEKNLERFGYNIDSSSVFITMLIQVDRCGEGSLSDKDVLLLTVNQLVQEIIPATERMLPVVLNERTQATLLFCSSDKVAEMRNLISQYAKKMIISSRDYWNASVSVGVSAPYEDLMNSREACAMSLEALYQRLKLGKESVIFYEDISRGNTGPTLLHYPKDLESQLFDAIRLGDKDEATRTLYPLLADMMKHSQNPMNLEITLIRFVNNLIHLEQLIGAEVLLTQSNATMYQRLLNTLNPEEIEHILVHEVIYPMVVSMQEKANHQFRSVADQIAAIVRTEYDQDLSLESISERLHYTPNYLSSIFRKEYGMTFSDYLMGFRLEVARKWLVDTDMPIKDIAERLGYQNSQNFIRSFRKKEHVTPGAYRKMKLEL</sequence>